<evidence type="ECO:0000313" key="1">
    <source>
        <dbReference type="EMBL" id="PTL72044.1"/>
    </source>
</evidence>
<accession>A0A2T4UR92</accession>
<sequence length="145" mass="15895">MVLITWHETHVRERCRSTLAGTDGRPVTPYPDYSKETSMFNRRIVTTLTTTAVVLGATLLTAPPAAAGELVYSNGGPGHCFTVRKQRDAIGAAQVTVWNTCGDRRRVKVIWKYGPDSGCNTTWAGDRKFSDSSAVQAKFDKLVTC</sequence>
<dbReference type="AlphaFoldDB" id="A0A2T4UR92"/>
<dbReference type="Proteomes" id="UP000241085">
    <property type="component" value="Unassembled WGS sequence"/>
</dbReference>
<protein>
    <submittedName>
        <fullName evidence="1">Uncharacterized protein</fullName>
    </submittedName>
</protein>
<dbReference type="EMBL" id="PZPL01000001">
    <property type="protein sequence ID" value="PTL72044.1"/>
    <property type="molecule type" value="Genomic_DNA"/>
</dbReference>
<name>A0A2T4UR92_9MICO</name>
<dbReference type="InterPro" id="IPR036379">
    <property type="entry name" value="A-amylase_inhib_sf"/>
</dbReference>
<dbReference type="GO" id="GO:0015066">
    <property type="term" value="F:alpha-amylase inhibitor activity"/>
    <property type="evidence" value="ECO:0007669"/>
    <property type="project" value="InterPro"/>
</dbReference>
<evidence type="ECO:0000313" key="2">
    <source>
        <dbReference type="Proteomes" id="UP000241085"/>
    </source>
</evidence>
<gene>
    <name evidence="1" type="ORF">C1I63_03780</name>
</gene>
<proteinExistence type="predicted"/>
<comment type="caution">
    <text evidence="1">The sequence shown here is derived from an EMBL/GenBank/DDBJ whole genome shotgun (WGS) entry which is preliminary data.</text>
</comment>
<keyword evidence="2" id="KW-1185">Reference proteome</keyword>
<dbReference type="Gene3D" id="2.60.40.20">
    <property type="entry name" value="Alpha-amylase inhibitor"/>
    <property type="match status" value="1"/>
</dbReference>
<reference evidence="1 2" key="1">
    <citation type="submission" date="2018-03" db="EMBL/GenBank/DDBJ databases">
        <title>Bacteriophage NCPPB3778 and a type I-E CRISPR drive the evolution of the US Biological Select Agent, Rathayibacter toxicus.</title>
        <authorList>
            <person name="Davis E.W.II."/>
            <person name="Tabima J.F."/>
            <person name="Weisberg A.J."/>
            <person name="Dantas Lopes L."/>
            <person name="Wiseman M.S."/>
            <person name="Wiseman M.S."/>
            <person name="Pupko T."/>
            <person name="Belcher M.S."/>
            <person name="Sechler A.J."/>
            <person name="Tancos M.A."/>
            <person name="Schroeder B.K."/>
            <person name="Murray T.D."/>
            <person name="Luster D.G."/>
            <person name="Schneider W.L."/>
            <person name="Rogers E."/>
            <person name="Andreote F.D."/>
            <person name="Grunwald N.J."/>
            <person name="Putnam M.L."/>
            <person name="Chang J.H."/>
        </authorList>
    </citation>
    <scope>NUCLEOTIDE SEQUENCE [LARGE SCALE GENOMIC DNA]</scope>
    <source>
        <strain evidence="1 2">DSM 15933</strain>
    </source>
</reference>
<organism evidence="1 2">
    <name type="scientific">Rathayibacter caricis DSM 15933</name>
    <dbReference type="NCBI Taxonomy" id="1328867"/>
    <lineage>
        <taxon>Bacteria</taxon>
        <taxon>Bacillati</taxon>
        <taxon>Actinomycetota</taxon>
        <taxon>Actinomycetes</taxon>
        <taxon>Micrococcales</taxon>
        <taxon>Microbacteriaceae</taxon>
        <taxon>Rathayibacter</taxon>
    </lineage>
</organism>